<evidence type="ECO:0000313" key="2">
    <source>
        <dbReference type="Proteomes" id="UP001148838"/>
    </source>
</evidence>
<dbReference type="Proteomes" id="UP001148838">
    <property type="component" value="Unassembled WGS sequence"/>
</dbReference>
<feature type="non-terminal residue" evidence="1">
    <location>
        <position position="1"/>
    </location>
</feature>
<dbReference type="EMBL" id="JAJSOF020000013">
    <property type="protein sequence ID" value="KAJ4443188.1"/>
    <property type="molecule type" value="Genomic_DNA"/>
</dbReference>
<proteinExistence type="predicted"/>
<sequence>GDKNRRQRKKCGELLCGMLNLPPPPTKFSDYTEFLERNLREVSKGSMMNAAMEAKRANGGNGDLTVAIDGTWQRGDICLIMVS</sequence>
<protein>
    <submittedName>
        <fullName evidence="1">Uncharacterized protein</fullName>
    </submittedName>
</protein>
<gene>
    <name evidence="1" type="ORF">ANN_04838</name>
</gene>
<accession>A0ABQ8T9K5</accession>
<reference evidence="1 2" key="1">
    <citation type="journal article" date="2022" name="Allergy">
        <title>Genome assembly and annotation of Periplaneta americana reveal a comprehensive cockroach allergen profile.</title>
        <authorList>
            <person name="Wang L."/>
            <person name="Xiong Q."/>
            <person name="Saelim N."/>
            <person name="Wang L."/>
            <person name="Nong W."/>
            <person name="Wan A.T."/>
            <person name="Shi M."/>
            <person name="Liu X."/>
            <person name="Cao Q."/>
            <person name="Hui J.H.L."/>
            <person name="Sookrung N."/>
            <person name="Leung T.F."/>
            <person name="Tungtrongchitr A."/>
            <person name="Tsui S.K.W."/>
        </authorList>
    </citation>
    <scope>NUCLEOTIDE SEQUENCE [LARGE SCALE GENOMIC DNA]</scope>
    <source>
        <strain evidence="1">PWHHKU_190912</strain>
    </source>
</reference>
<name>A0ABQ8T9K5_PERAM</name>
<keyword evidence="2" id="KW-1185">Reference proteome</keyword>
<organism evidence="1 2">
    <name type="scientific">Periplaneta americana</name>
    <name type="common">American cockroach</name>
    <name type="synonym">Blatta americana</name>
    <dbReference type="NCBI Taxonomy" id="6978"/>
    <lineage>
        <taxon>Eukaryota</taxon>
        <taxon>Metazoa</taxon>
        <taxon>Ecdysozoa</taxon>
        <taxon>Arthropoda</taxon>
        <taxon>Hexapoda</taxon>
        <taxon>Insecta</taxon>
        <taxon>Pterygota</taxon>
        <taxon>Neoptera</taxon>
        <taxon>Polyneoptera</taxon>
        <taxon>Dictyoptera</taxon>
        <taxon>Blattodea</taxon>
        <taxon>Blattoidea</taxon>
        <taxon>Blattidae</taxon>
        <taxon>Blattinae</taxon>
        <taxon>Periplaneta</taxon>
    </lineage>
</organism>
<evidence type="ECO:0000313" key="1">
    <source>
        <dbReference type="EMBL" id="KAJ4443188.1"/>
    </source>
</evidence>
<comment type="caution">
    <text evidence="1">The sequence shown here is derived from an EMBL/GenBank/DDBJ whole genome shotgun (WGS) entry which is preliminary data.</text>
</comment>